<evidence type="ECO:0000313" key="2">
    <source>
        <dbReference type="Proteomes" id="UP000005222"/>
    </source>
</evidence>
<name>G8YNL7_PICSO</name>
<dbReference type="AlphaFoldDB" id="G8YNL7"/>
<gene>
    <name evidence="1" type="primary">Piso0_001607</name>
    <name evidence="1" type="ORF">GNLVRS01_PISO0E08760g</name>
</gene>
<organism evidence="1 2">
    <name type="scientific">Pichia sorbitophila (strain ATCC MYA-4447 / BCRC 22081 / CBS 7064 / NBRC 10061 / NRRL Y-12695)</name>
    <name type="common">Hybrid yeast</name>
    <dbReference type="NCBI Taxonomy" id="559304"/>
    <lineage>
        <taxon>Eukaryota</taxon>
        <taxon>Fungi</taxon>
        <taxon>Dikarya</taxon>
        <taxon>Ascomycota</taxon>
        <taxon>Saccharomycotina</taxon>
        <taxon>Pichiomycetes</taxon>
        <taxon>Debaryomycetaceae</taxon>
        <taxon>Millerozyma</taxon>
    </lineage>
</organism>
<dbReference type="OrthoDB" id="337660at2759"/>
<dbReference type="Gene3D" id="3.30.420.40">
    <property type="match status" value="2"/>
</dbReference>
<dbReference type="SUPFAM" id="SSF53067">
    <property type="entry name" value="Actin-like ATPase domain"/>
    <property type="match status" value="1"/>
</dbReference>
<accession>G8YNL7</accession>
<dbReference type="InterPro" id="IPR004000">
    <property type="entry name" value="Actin"/>
</dbReference>
<proteinExistence type="predicted"/>
<dbReference type="EMBL" id="FO082055">
    <property type="protein sequence ID" value="CCE79535.1"/>
    <property type="molecule type" value="Genomic_DNA"/>
</dbReference>
<keyword evidence="2" id="KW-1185">Reference proteome</keyword>
<dbReference type="STRING" id="559304.G8YNL7"/>
<dbReference type="Gene3D" id="3.90.640.10">
    <property type="entry name" value="Actin, Chain A, domain 4"/>
    <property type="match status" value="1"/>
</dbReference>
<sequence length="385" mass="44024">MKSSSNVLLGLDDKFVRAGFFGDVSPVYIERLTATRVAHHDSFPPHFELNDHSVTGEQFEILLNGVKENKVLEKVLQYYQDDRNRWLAFNGITDLELKSILSRAFKKGLCISPNDIKAVVIDHGFSLNEKVRITKILLKGLGVKSVSWYREPILLALSTTSRNALSVQLKWNSFIITSVFDLREVQSDVVFNDFSGLSFHYFVLEKLLEMNDHNLNELLTSESRFDIIEKFISTLYVRPEGENTTDTGLFTLIDSVLVPNRLRCEMIENMYFGYKITRLISDHLRRLPIDLRSVMLKNIVLSGELSFLPGFKARVLQELRVLFEDTKNPDDIKCVNSVGSWIGCSLYCNLLTKLQLTECISENELTDSTLRETMQTRTADIALFS</sequence>
<dbReference type="Pfam" id="PF00022">
    <property type="entry name" value="Actin"/>
    <property type="match status" value="1"/>
</dbReference>
<dbReference type="InParanoid" id="G8YNL7"/>
<dbReference type="eggNOG" id="ENOG502S8RP">
    <property type="taxonomic scope" value="Eukaryota"/>
</dbReference>
<dbReference type="InterPro" id="IPR043129">
    <property type="entry name" value="ATPase_NBD"/>
</dbReference>
<reference evidence="1 2" key="1">
    <citation type="journal article" date="2012" name="G3 (Bethesda)">
        <title>Pichia sorbitophila, an interspecies yeast hybrid reveals early steps of genome resolution following polyploidization.</title>
        <authorList>
            <person name="Leh Louis V."/>
            <person name="Despons L."/>
            <person name="Friedrich A."/>
            <person name="Martin T."/>
            <person name="Durrens P."/>
            <person name="Casaregola S."/>
            <person name="Neuveglise C."/>
            <person name="Fairhead C."/>
            <person name="Marck C."/>
            <person name="Cruz J.A."/>
            <person name="Straub M.L."/>
            <person name="Kugler V."/>
            <person name="Sacerdot C."/>
            <person name="Uzunov Z."/>
            <person name="Thierry A."/>
            <person name="Weiss S."/>
            <person name="Bleykasten C."/>
            <person name="De Montigny J."/>
            <person name="Jacques N."/>
            <person name="Jung P."/>
            <person name="Lemaire M."/>
            <person name="Mallet S."/>
            <person name="Morel G."/>
            <person name="Richard G.F."/>
            <person name="Sarkar A."/>
            <person name="Savel G."/>
            <person name="Schacherer J."/>
            <person name="Seret M.L."/>
            <person name="Talla E."/>
            <person name="Samson G."/>
            <person name="Jubin C."/>
            <person name="Poulain J."/>
            <person name="Vacherie B."/>
            <person name="Barbe V."/>
            <person name="Pelletier E."/>
            <person name="Sherman D.J."/>
            <person name="Westhof E."/>
            <person name="Weissenbach J."/>
            <person name="Baret P.V."/>
            <person name="Wincker P."/>
            <person name="Gaillardin C."/>
            <person name="Dujon B."/>
            <person name="Souciet J.L."/>
        </authorList>
    </citation>
    <scope>NUCLEOTIDE SEQUENCE [LARGE SCALE GENOMIC DNA]</scope>
    <source>
        <strain evidence="2">ATCC MYA-4447 / BCRC 22081 / CBS 7064 / NBRC 10061 / NRRL Y-12695</strain>
    </source>
</reference>
<evidence type="ECO:0000313" key="1">
    <source>
        <dbReference type="EMBL" id="CCE79535.1"/>
    </source>
</evidence>
<dbReference type="HOGENOM" id="CLU_060376_0_0_1"/>
<protein>
    <submittedName>
        <fullName evidence="1">Piso0_001607 protein</fullName>
    </submittedName>
</protein>
<dbReference type="PANTHER" id="PTHR11937">
    <property type="entry name" value="ACTIN"/>
    <property type="match status" value="1"/>
</dbReference>
<dbReference type="Proteomes" id="UP000005222">
    <property type="component" value="Chromosome E"/>
</dbReference>